<feature type="signal peptide" evidence="1">
    <location>
        <begin position="1"/>
        <end position="17"/>
    </location>
</feature>
<evidence type="ECO:0000313" key="3">
    <source>
        <dbReference type="EMBL" id="GAA1100788.1"/>
    </source>
</evidence>
<dbReference type="InterPro" id="IPR012347">
    <property type="entry name" value="Ferritin-like"/>
</dbReference>
<protein>
    <submittedName>
        <fullName evidence="3">DUF305 domain-containing protein</fullName>
    </submittedName>
</protein>
<comment type="caution">
    <text evidence="3">The sequence shown here is derived from an EMBL/GenBank/DDBJ whole genome shotgun (WGS) entry which is preliminary data.</text>
</comment>
<keyword evidence="4" id="KW-1185">Reference proteome</keyword>
<dbReference type="Gene3D" id="1.20.1260.10">
    <property type="match status" value="1"/>
</dbReference>
<dbReference type="EMBL" id="BAAALG010000007">
    <property type="protein sequence ID" value="GAA1100788.1"/>
    <property type="molecule type" value="Genomic_DNA"/>
</dbReference>
<dbReference type="PANTHER" id="PTHR36933:SF1">
    <property type="entry name" value="SLL0788 PROTEIN"/>
    <property type="match status" value="1"/>
</dbReference>
<organism evidence="3 4">
    <name type="scientific">Nocardioides dubius</name>
    <dbReference type="NCBI Taxonomy" id="317019"/>
    <lineage>
        <taxon>Bacteria</taxon>
        <taxon>Bacillati</taxon>
        <taxon>Actinomycetota</taxon>
        <taxon>Actinomycetes</taxon>
        <taxon>Propionibacteriales</taxon>
        <taxon>Nocardioidaceae</taxon>
        <taxon>Nocardioides</taxon>
    </lineage>
</organism>
<dbReference type="Proteomes" id="UP001501581">
    <property type="component" value="Unassembled WGS sequence"/>
</dbReference>
<name>A0ABN1TSV5_9ACTN</name>
<sequence length="225" mass="24545">MRLSVLLVTLTAVAALAGCGADEPEAPETVTLGGTQASVPTDAVQRPWGMASRPPALQKAQTPNAADVAFVRDMIPHHEQAIRMSALLLAHEGLDERVRASASYISSDQRLEIRTMRSWLKAWRDDLPPADPDHDHSTMPGMLAPAAVERLADLDPAEAQVEFLVLMQRHHRGAVTMSQDYLADAVNTYTLETARHVIREQQLENAYFTQVVDDLCGSGDLATCP</sequence>
<dbReference type="PANTHER" id="PTHR36933">
    <property type="entry name" value="SLL0788 PROTEIN"/>
    <property type="match status" value="1"/>
</dbReference>
<dbReference type="Pfam" id="PF03713">
    <property type="entry name" value="DUF305"/>
    <property type="match status" value="1"/>
</dbReference>
<gene>
    <name evidence="3" type="ORF">GCM10009668_18540</name>
</gene>
<keyword evidence="1" id="KW-0732">Signal</keyword>
<evidence type="ECO:0000313" key="4">
    <source>
        <dbReference type="Proteomes" id="UP001501581"/>
    </source>
</evidence>
<evidence type="ECO:0000259" key="2">
    <source>
        <dbReference type="Pfam" id="PF03713"/>
    </source>
</evidence>
<dbReference type="RefSeq" id="WP_343993628.1">
    <property type="nucleotide sequence ID" value="NZ_BAAALG010000007.1"/>
</dbReference>
<proteinExistence type="predicted"/>
<dbReference type="InterPro" id="IPR005183">
    <property type="entry name" value="DUF305_CopM-like"/>
</dbReference>
<accession>A0ABN1TSV5</accession>
<evidence type="ECO:0000256" key="1">
    <source>
        <dbReference type="SAM" id="SignalP"/>
    </source>
</evidence>
<reference evidence="3 4" key="1">
    <citation type="journal article" date="2019" name="Int. J. Syst. Evol. Microbiol.">
        <title>The Global Catalogue of Microorganisms (GCM) 10K type strain sequencing project: providing services to taxonomists for standard genome sequencing and annotation.</title>
        <authorList>
            <consortium name="The Broad Institute Genomics Platform"/>
            <consortium name="The Broad Institute Genome Sequencing Center for Infectious Disease"/>
            <person name="Wu L."/>
            <person name="Ma J."/>
        </authorList>
    </citation>
    <scope>NUCLEOTIDE SEQUENCE [LARGE SCALE GENOMIC DNA]</scope>
    <source>
        <strain evidence="3 4">JCM 13008</strain>
    </source>
</reference>
<feature type="chain" id="PRO_5045711620" evidence="1">
    <location>
        <begin position="18"/>
        <end position="225"/>
    </location>
</feature>
<feature type="domain" description="DUF305" evidence="2">
    <location>
        <begin position="67"/>
        <end position="210"/>
    </location>
</feature>
<dbReference type="PROSITE" id="PS51257">
    <property type="entry name" value="PROKAR_LIPOPROTEIN"/>
    <property type="match status" value="1"/>
</dbReference>